<keyword evidence="2 5" id="KW-0812">Transmembrane</keyword>
<evidence type="ECO:0000256" key="1">
    <source>
        <dbReference type="ARBA" id="ARBA00004141"/>
    </source>
</evidence>
<feature type="transmembrane region" description="Helical" evidence="5">
    <location>
        <begin position="318"/>
        <end position="338"/>
    </location>
</feature>
<evidence type="ECO:0000256" key="5">
    <source>
        <dbReference type="SAM" id="Phobius"/>
    </source>
</evidence>
<dbReference type="InterPro" id="IPR020846">
    <property type="entry name" value="MFS_dom"/>
</dbReference>
<feature type="transmembrane region" description="Helical" evidence="5">
    <location>
        <begin position="56"/>
        <end position="78"/>
    </location>
</feature>
<feature type="transmembrane region" description="Helical" evidence="5">
    <location>
        <begin position="358"/>
        <end position="375"/>
    </location>
</feature>
<gene>
    <name evidence="7" type="ORF">BO88DRAFT_405779</name>
</gene>
<evidence type="ECO:0000256" key="2">
    <source>
        <dbReference type="ARBA" id="ARBA00022692"/>
    </source>
</evidence>
<dbReference type="InterPro" id="IPR036259">
    <property type="entry name" value="MFS_trans_sf"/>
</dbReference>
<sequence length="452" mass="49725">MTGNLLASGIGVLVPQLNEVYNNDPHVDDLVTWPSFYMGLGNLIAMPIADAIGRRPVYLASNIILIAGSIWCACSGSLNSHIGGRDFMALAAGQSEALCVLIAEETFFLHQRGNRIAWFCSLQTLGTALFIIASSYISTDIGWRWWYGIFAIVTGLTLLLSILFVVETKYDRPLESFFGDSDSAADGKVAASDRRHLDFVNFKARSFWEDLKPWGAIQPRWKDIPKFWYHLGQLTLFPGVFWLVLCSGALLGTYILMSAVFAQVLVAPPYNFNPDYLGFVMGGQAVVAFVVQPIAGYGSDMVLTYLTKRNNGVSEPEYRLIPAILPAAVAVVSCVIFGRSCQYPEDWAWAGVVVPMNALFYSFVSVVVLGFVYTMDCYPQRGHVAMVALCAGRGFISFGISFGTTAFVRTSGYKGALDICAIVLGVLASFGFVTYFFGKSFRKFTQRWAVDE</sequence>
<dbReference type="GO" id="GO:0005886">
    <property type="term" value="C:plasma membrane"/>
    <property type="evidence" value="ECO:0007669"/>
    <property type="project" value="TreeGrafter"/>
</dbReference>
<feature type="transmembrane region" description="Helical" evidence="5">
    <location>
        <begin position="145"/>
        <end position="166"/>
    </location>
</feature>
<dbReference type="GeneID" id="37211568"/>
<dbReference type="GO" id="GO:0140115">
    <property type="term" value="P:export across plasma membrane"/>
    <property type="evidence" value="ECO:0007669"/>
    <property type="project" value="UniProtKB-ARBA"/>
</dbReference>
<dbReference type="RefSeq" id="XP_025562153.1">
    <property type="nucleotide sequence ID" value="XM_025706976.1"/>
</dbReference>
<dbReference type="EMBL" id="KZ821627">
    <property type="protein sequence ID" value="PYH68359.1"/>
    <property type="molecule type" value="Genomic_DNA"/>
</dbReference>
<evidence type="ECO:0000313" key="7">
    <source>
        <dbReference type="EMBL" id="PYH68359.1"/>
    </source>
</evidence>
<dbReference type="AlphaFoldDB" id="A0A319B7N1"/>
<keyword evidence="8" id="KW-1185">Reference proteome</keyword>
<feature type="transmembrane region" description="Helical" evidence="5">
    <location>
        <begin position="387"/>
        <end position="409"/>
    </location>
</feature>
<reference evidence="7" key="1">
    <citation type="submission" date="2016-12" db="EMBL/GenBank/DDBJ databases">
        <title>The genomes of Aspergillus section Nigri reveals drivers in fungal speciation.</title>
        <authorList>
            <consortium name="DOE Joint Genome Institute"/>
            <person name="Vesth T.C."/>
            <person name="Nybo J."/>
            <person name="Theobald S."/>
            <person name="Brandl J."/>
            <person name="Frisvad J.C."/>
            <person name="Nielsen K.F."/>
            <person name="Lyhne E.K."/>
            <person name="Kogle M.E."/>
            <person name="Kuo A."/>
            <person name="Riley R."/>
            <person name="Clum A."/>
            <person name="Nolan M."/>
            <person name="Lipzen A."/>
            <person name="Salamov A."/>
            <person name="Henrissat B."/>
            <person name="Wiebenga A."/>
            <person name="De Vries R.P."/>
            <person name="Grigoriev I.V."/>
            <person name="Mortensen U.H."/>
            <person name="Andersen M.R."/>
            <person name="Baker S.E."/>
        </authorList>
    </citation>
    <scope>NUCLEOTIDE SEQUENCE [LARGE SCALE GENOMIC DNA]</scope>
    <source>
        <strain evidence="7">CBS 113365</strain>
    </source>
</reference>
<evidence type="ECO:0000256" key="4">
    <source>
        <dbReference type="ARBA" id="ARBA00023136"/>
    </source>
</evidence>
<evidence type="ECO:0000256" key="3">
    <source>
        <dbReference type="ARBA" id="ARBA00022989"/>
    </source>
</evidence>
<evidence type="ECO:0000313" key="8">
    <source>
        <dbReference type="Proteomes" id="UP000248405"/>
    </source>
</evidence>
<dbReference type="PANTHER" id="PTHR23502:SF164">
    <property type="entry name" value="MAJOR FACILITATOR SUPERFAMILY (MFS) PROFILE DOMAIN-CONTAINING PROTEIN"/>
    <property type="match status" value="1"/>
</dbReference>
<accession>A0A319B7N1</accession>
<organism evidence="7 8">
    <name type="scientific">Aspergillus vadensis (strain CBS 113365 / IMI 142717 / IBT 24658)</name>
    <dbReference type="NCBI Taxonomy" id="1448311"/>
    <lineage>
        <taxon>Eukaryota</taxon>
        <taxon>Fungi</taxon>
        <taxon>Dikarya</taxon>
        <taxon>Ascomycota</taxon>
        <taxon>Pezizomycotina</taxon>
        <taxon>Eurotiomycetes</taxon>
        <taxon>Eurotiomycetidae</taxon>
        <taxon>Eurotiales</taxon>
        <taxon>Aspergillaceae</taxon>
        <taxon>Aspergillus</taxon>
        <taxon>Aspergillus subgen. Circumdati</taxon>
    </lineage>
</organism>
<name>A0A319B7N1_ASPVC</name>
<feature type="transmembrane region" description="Helical" evidence="5">
    <location>
        <begin position="116"/>
        <end position="139"/>
    </location>
</feature>
<dbReference type="InterPro" id="IPR005829">
    <property type="entry name" value="Sugar_transporter_CS"/>
</dbReference>
<feature type="domain" description="Major facilitator superfamily (MFS) profile" evidence="6">
    <location>
        <begin position="1"/>
        <end position="443"/>
    </location>
</feature>
<dbReference type="Gene3D" id="1.20.1250.20">
    <property type="entry name" value="MFS general substrate transporter like domains"/>
    <property type="match status" value="1"/>
</dbReference>
<dbReference type="OrthoDB" id="5215911at2759"/>
<protein>
    <submittedName>
        <fullName evidence="7">MFS general substrate transporter</fullName>
    </submittedName>
</protein>
<dbReference type="InterPro" id="IPR011701">
    <property type="entry name" value="MFS"/>
</dbReference>
<keyword evidence="4 5" id="KW-0472">Membrane</keyword>
<proteinExistence type="predicted"/>
<dbReference type="SUPFAM" id="SSF103473">
    <property type="entry name" value="MFS general substrate transporter"/>
    <property type="match status" value="1"/>
</dbReference>
<evidence type="ECO:0000259" key="6">
    <source>
        <dbReference type="PROSITE" id="PS50850"/>
    </source>
</evidence>
<dbReference type="GO" id="GO:0022857">
    <property type="term" value="F:transmembrane transporter activity"/>
    <property type="evidence" value="ECO:0007669"/>
    <property type="project" value="InterPro"/>
</dbReference>
<feature type="transmembrane region" description="Helical" evidence="5">
    <location>
        <begin position="276"/>
        <end position="297"/>
    </location>
</feature>
<dbReference type="PROSITE" id="PS00216">
    <property type="entry name" value="SUGAR_TRANSPORT_1"/>
    <property type="match status" value="1"/>
</dbReference>
<dbReference type="PANTHER" id="PTHR23502">
    <property type="entry name" value="MAJOR FACILITATOR SUPERFAMILY"/>
    <property type="match status" value="1"/>
</dbReference>
<comment type="subcellular location">
    <subcellularLocation>
        <location evidence="1">Membrane</location>
        <topology evidence="1">Multi-pass membrane protein</topology>
    </subcellularLocation>
</comment>
<feature type="transmembrane region" description="Helical" evidence="5">
    <location>
        <begin position="234"/>
        <end position="256"/>
    </location>
</feature>
<dbReference type="Pfam" id="PF07690">
    <property type="entry name" value="MFS_1"/>
    <property type="match status" value="1"/>
</dbReference>
<dbReference type="PROSITE" id="PS50850">
    <property type="entry name" value="MFS"/>
    <property type="match status" value="1"/>
</dbReference>
<keyword evidence="3 5" id="KW-1133">Transmembrane helix</keyword>
<dbReference type="Proteomes" id="UP000248405">
    <property type="component" value="Unassembled WGS sequence"/>
</dbReference>
<dbReference type="GO" id="GO:0042908">
    <property type="term" value="P:xenobiotic transport"/>
    <property type="evidence" value="ECO:0007669"/>
    <property type="project" value="UniProtKB-ARBA"/>
</dbReference>
<feature type="transmembrane region" description="Helical" evidence="5">
    <location>
        <begin position="415"/>
        <end position="437"/>
    </location>
</feature>